<dbReference type="RefSeq" id="WP_230066620.1">
    <property type="nucleotide sequence ID" value="NZ_BAABLL010000019.1"/>
</dbReference>
<dbReference type="EMBL" id="JBHSCQ010000005">
    <property type="protein sequence ID" value="MFC4264999.1"/>
    <property type="molecule type" value="Genomic_DNA"/>
</dbReference>
<sequence>MESNTDLNKDMKRFAPGTVDVQEDGSMVLTLTRTYAAAPADVWAMLTQPEKTELWWAKVRGKAQTGSPFDLKWLNVKDEHGHADETEWWNGRVIQGQAPDVLEISNAMHGTIRVELSADGTGTKMVFANIISVPKDVALMSLSGWHVHLDHLAEALDGKKVDWAHWWDDFYPCWEQVHAAYQSADR</sequence>
<evidence type="ECO:0000259" key="2">
    <source>
        <dbReference type="Pfam" id="PF08327"/>
    </source>
</evidence>
<evidence type="ECO:0000313" key="4">
    <source>
        <dbReference type="Proteomes" id="UP001595773"/>
    </source>
</evidence>
<dbReference type="Proteomes" id="UP001595773">
    <property type="component" value="Unassembled WGS sequence"/>
</dbReference>
<protein>
    <submittedName>
        <fullName evidence="3">SRPBCC domain-containing protein</fullName>
    </submittedName>
</protein>
<dbReference type="SUPFAM" id="SSF55961">
    <property type="entry name" value="Bet v1-like"/>
    <property type="match status" value="1"/>
</dbReference>
<dbReference type="InterPro" id="IPR013538">
    <property type="entry name" value="ASHA1/2-like_C"/>
</dbReference>
<reference evidence="4" key="1">
    <citation type="journal article" date="2019" name="Int. J. Syst. Evol. Microbiol.">
        <title>The Global Catalogue of Microorganisms (GCM) 10K type strain sequencing project: providing services to taxonomists for standard genome sequencing and annotation.</title>
        <authorList>
            <consortium name="The Broad Institute Genomics Platform"/>
            <consortium name="The Broad Institute Genome Sequencing Center for Infectious Disease"/>
            <person name="Wu L."/>
            <person name="Ma J."/>
        </authorList>
    </citation>
    <scope>NUCLEOTIDE SEQUENCE [LARGE SCALE GENOMIC DNA]</scope>
    <source>
        <strain evidence="4">CGMCC 1.10698</strain>
    </source>
</reference>
<evidence type="ECO:0000313" key="3">
    <source>
        <dbReference type="EMBL" id="MFC4264999.1"/>
    </source>
</evidence>
<proteinExistence type="inferred from homology"/>
<name>A0ABV8QXT4_9MICC</name>
<accession>A0ABV8QXT4</accession>
<organism evidence="3 4">
    <name type="scientific">Arthrobacter cryoconiti</name>
    <dbReference type="NCBI Taxonomy" id="748907"/>
    <lineage>
        <taxon>Bacteria</taxon>
        <taxon>Bacillati</taxon>
        <taxon>Actinomycetota</taxon>
        <taxon>Actinomycetes</taxon>
        <taxon>Micrococcales</taxon>
        <taxon>Micrococcaceae</taxon>
        <taxon>Arthrobacter</taxon>
    </lineage>
</organism>
<gene>
    <name evidence="3" type="ORF">ACFOW9_05225</name>
</gene>
<dbReference type="Pfam" id="PF08327">
    <property type="entry name" value="AHSA1"/>
    <property type="match status" value="1"/>
</dbReference>
<keyword evidence="4" id="KW-1185">Reference proteome</keyword>
<comment type="caution">
    <text evidence="3">The sequence shown here is derived from an EMBL/GenBank/DDBJ whole genome shotgun (WGS) entry which is preliminary data.</text>
</comment>
<feature type="domain" description="Activator of Hsp90 ATPase homologue 1/2-like C-terminal" evidence="2">
    <location>
        <begin position="37"/>
        <end position="156"/>
    </location>
</feature>
<dbReference type="Gene3D" id="3.30.530.20">
    <property type="match status" value="1"/>
</dbReference>
<comment type="similarity">
    <text evidence="1">Belongs to the AHA1 family.</text>
</comment>
<evidence type="ECO:0000256" key="1">
    <source>
        <dbReference type="ARBA" id="ARBA00006817"/>
    </source>
</evidence>
<dbReference type="InterPro" id="IPR023393">
    <property type="entry name" value="START-like_dom_sf"/>
</dbReference>